<feature type="compositionally biased region" description="Basic residues" evidence="1">
    <location>
        <begin position="164"/>
        <end position="177"/>
    </location>
</feature>
<feature type="compositionally biased region" description="Polar residues" evidence="1">
    <location>
        <begin position="38"/>
        <end position="51"/>
    </location>
</feature>
<evidence type="ECO:0000313" key="2">
    <source>
        <dbReference type="EMBL" id="KAJ3561856.1"/>
    </source>
</evidence>
<dbReference type="EMBL" id="JANIEX010000944">
    <property type="protein sequence ID" value="KAJ3561856.1"/>
    <property type="molecule type" value="Genomic_DNA"/>
</dbReference>
<gene>
    <name evidence="2" type="ORF">NP233_g9936</name>
</gene>
<name>A0AAD5YSD5_9AGAR</name>
<feature type="region of interest" description="Disordered" evidence="1">
    <location>
        <begin position="152"/>
        <end position="177"/>
    </location>
</feature>
<dbReference type="AlphaFoldDB" id="A0AAD5YSD5"/>
<evidence type="ECO:0000313" key="3">
    <source>
        <dbReference type="Proteomes" id="UP001213000"/>
    </source>
</evidence>
<reference evidence="2" key="1">
    <citation type="submission" date="2022-07" db="EMBL/GenBank/DDBJ databases">
        <title>Genome Sequence of Leucocoprinus birnbaumii.</title>
        <authorList>
            <person name="Buettner E."/>
        </authorList>
    </citation>
    <scope>NUCLEOTIDE SEQUENCE</scope>
    <source>
        <strain evidence="2">VT141</strain>
    </source>
</reference>
<sequence length="177" mass="19068">MISSAPSSPSTSTRSLSPTAGARNPFIPPRPHRRSLTHAATSLSQSGSELTVTLPPPPDSPMSPNPEPTTPHQRDIRLRALSSMSSHRRTGSTASNQPQQEAEDEQPVLPEGSNLSRRDPPAYSPLDAFRYSEGVQLDLPADVITAAIEGGSIPASAIGQSSPQRHRPSDRRRSRRR</sequence>
<accession>A0AAD5YSD5</accession>
<proteinExistence type="predicted"/>
<feature type="compositionally biased region" description="Low complexity" evidence="1">
    <location>
        <begin position="1"/>
        <end position="19"/>
    </location>
</feature>
<keyword evidence="3" id="KW-1185">Reference proteome</keyword>
<evidence type="ECO:0000256" key="1">
    <source>
        <dbReference type="SAM" id="MobiDB-lite"/>
    </source>
</evidence>
<organism evidence="2 3">
    <name type="scientific">Leucocoprinus birnbaumii</name>
    <dbReference type="NCBI Taxonomy" id="56174"/>
    <lineage>
        <taxon>Eukaryota</taxon>
        <taxon>Fungi</taxon>
        <taxon>Dikarya</taxon>
        <taxon>Basidiomycota</taxon>
        <taxon>Agaricomycotina</taxon>
        <taxon>Agaricomycetes</taxon>
        <taxon>Agaricomycetidae</taxon>
        <taxon>Agaricales</taxon>
        <taxon>Agaricineae</taxon>
        <taxon>Agaricaceae</taxon>
        <taxon>Leucocoprinus</taxon>
    </lineage>
</organism>
<dbReference type="Proteomes" id="UP001213000">
    <property type="component" value="Unassembled WGS sequence"/>
</dbReference>
<feature type="compositionally biased region" description="Pro residues" evidence="1">
    <location>
        <begin position="54"/>
        <end position="69"/>
    </location>
</feature>
<feature type="compositionally biased region" description="Polar residues" evidence="1">
    <location>
        <begin position="91"/>
        <end position="100"/>
    </location>
</feature>
<comment type="caution">
    <text evidence="2">The sequence shown here is derived from an EMBL/GenBank/DDBJ whole genome shotgun (WGS) entry which is preliminary data.</text>
</comment>
<feature type="region of interest" description="Disordered" evidence="1">
    <location>
        <begin position="1"/>
        <end position="127"/>
    </location>
</feature>
<protein>
    <submittedName>
        <fullName evidence="2">Uncharacterized protein</fullName>
    </submittedName>
</protein>